<feature type="chain" id="PRO_5012322127" evidence="1">
    <location>
        <begin position="25"/>
        <end position="383"/>
    </location>
</feature>
<keyword evidence="1" id="KW-0732">Signal</keyword>
<evidence type="ECO:0000256" key="1">
    <source>
        <dbReference type="SAM" id="SignalP"/>
    </source>
</evidence>
<evidence type="ECO:0000313" key="3">
    <source>
        <dbReference type="Proteomes" id="UP000186817"/>
    </source>
</evidence>
<dbReference type="OrthoDB" id="10310545at2759"/>
<accession>A0A1Q9D549</accession>
<comment type="caution">
    <text evidence="2">The sequence shown here is derived from an EMBL/GenBank/DDBJ whole genome shotgun (WGS) entry which is preliminary data.</text>
</comment>
<evidence type="ECO:0000313" key="2">
    <source>
        <dbReference type="EMBL" id="OLP90323.1"/>
    </source>
</evidence>
<dbReference type="EMBL" id="LSRX01000717">
    <property type="protein sequence ID" value="OLP90323.1"/>
    <property type="molecule type" value="Genomic_DNA"/>
</dbReference>
<proteinExistence type="predicted"/>
<feature type="signal peptide" evidence="1">
    <location>
        <begin position="1"/>
        <end position="24"/>
    </location>
</feature>
<dbReference type="Proteomes" id="UP000186817">
    <property type="component" value="Unassembled WGS sequence"/>
</dbReference>
<gene>
    <name evidence="2" type="ORF">AK812_SmicGene28124</name>
</gene>
<reference evidence="2 3" key="1">
    <citation type="submission" date="2016-02" db="EMBL/GenBank/DDBJ databases">
        <title>Genome analysis of coral dinoflagellate symbionts highlights evolutionary adaptations to a symbiotic lifestyle.</title>
        <authorList>
            <person name="Aranda M."/>
            <person name="Li Y."/>
            <person name="Liew Y.J."/>
            <person name="Baumgarten S."/>
            <person name="Simakov O."/>
            <person name="Wilson M."/>
            <person name="Piel J."/>
            <person name="Ashoor H."/>
            <person name="Bougouffa S."/>
            <person name="Bajic V.B."/>
            <person name="Ryu T."/>
            <person name="Ravasi T."/>
            <person name="Bayer T."/>
            <person name="Micklem G."/>
            <person name="Kim H."/>
            <person name="Bhak J."/>
            <person name="Lajeunesse T.C."/>
            <person name="Voolstra C.R."/>
        </authorList>
    </citation>
    <scope>NUCLEOTIDE SEQUENCE [LARGE SCALE GENOMIC DNA]</scope>
    <source>
        <strain evidence="2 3">CCMP2467</strain>
    </source>
</reference>
<keyword evidence="3" id="KW-1185">Reference proteome</keyword>
<sequence length="383" mass="41591">MTAPPSRMTSIVIAHAALLGGLLDTDSPSALRCCFCKLVRTLTKPSRSPSDDVGIPDSHFRVLLLRRARSPLPLSCRGPLNAYGDYRSAVGGNVTLAAMNLRVPVYDRHEQGSPATSPRGSRPPQRRGARLLGRLASRHQGAAGVLTNHGLVPAWGELLAELPPEAEADPELHEPAAFARGWQRTASRVAGRGISCFASLPKRPFRRSGVHRRLPHVPGIAARFSCLSCSPAAAAARCRSSLTHSVITVQLAHVRDSSAAEAFRSNVHLRASAKKLEPQSQHVAANVFFRDLNIIARRHDDRRIEVIANGLLLWGGVQFAVDTTLVSALDARGRPRRHQCNTVGIARANKERTYPELLCAPRCDVLAEHRLDNPPLASRLPAR</sequence>
<dbReference type="AlphaFoldDB" id="A0A1Q9D549"/>
<name>A0A1Q9D549_SYMMI</name>
<organism evidence="2 3">
    <name type="scientific">Symbiodinium microadriaticum</name>
    <name type="common">Dinoflagellate</name>
    <name type="synonym">Zooxanthella microadriatica</name>
    <dbReference type="NCBI Taxonomy" id="2951"/>
    <lineage>
        <taxon>Eukaryota</taxon>
        <taxon>Sar</taxon>
        <taxon>Alveolata</taxon>
        <taxon>Dinophyceae</taxon>
        <taxon>Suessiales</taxon>
        <taxon>Symbiodiniaceae</taxon>
        <taxon>Symbiodinium</taxon>
    </lineage>
</organism>
<protein>
    <submittedName>
        <fullName evidence="2">Uncharacterized protein</fullName>
    </submittedName>
</protein>